<dbReference type="EMBL" id="BTSX01000006">
    <property type="protein sequence ID" value="GMT06715.1"/>
    <property type="molecule type" value="Genomic_DNA"/>
</dbReference>
<keyword evidence="2" id="KW-1185">Reference proteome</keyword>
<comment type="caution">
    <text evidence="1">The sequence shown here is derived from an EMBL/GenBank/DDBJ whole genome shotgun (WGS) entry which is preliminary data.</text>
</comment>
<gene>
    <name evidence="1" type="ORF">PENTCL1PPCAC_28889</name>
</gene>
<evidence type="ECO:0000313" key="2">
    <source>
        <dbReference type="Proteomes" id="UP001432027"/>
    </source>
</evidence>
<dbReference type="AlphaFoldDB" id="A0AAV5UKG3"/>
<accession>A0AAV5UKG3</accession>
<dbReference type="Proteomes" id="UP001432027">
    <property type="component" value="Unassembled WGS sequence"/>
</dbReference>
<organism evidence="1 2">
    <name type="scientific">Pristionchus entomophagus</name>
    <dbReference type="NCBI Taxonomy" id="358040"/>
    <lineage>
        <taxon>Eukaryota</taxon>
        <taxon>Metazoa</taxon>
        <taxon>Ecdysozoa</taxon>
        <taxon>Nematoda</taxon>
        <taxon>Chromadorea</taxon>
        <taxon>Rhabditida</taxon>
        <taxon>Rhabditina</taxon>
        <taxon>Diplogasteromorpha</taxon>
        <taxon>Diplogasteroidea</taxon>
        <taxon>Neodiplogasteridae</taxon>
        <taxon>Pristionchus</taxon>
    </lineage>
</organism>
<feature type="non-terminal residue" evidence="1">
    <location>
        <position position="71"/>
    </location>
</feature>
<name>A0AAV5UKG3_9BILA</name>
<protein>
    <submittedName>
        <fullName evidence="1">Uncharacterized protein</fullName>
    </submittedName>
</protein>
<proteinExistence type="predicted"/>
<reference evidence="1" key="1">
    <citation type="submission" date="2023-10" db="EMBL/GenBank/DDBJ databases">
        <title>Genome assembly of Pristionchus species.</title>
        <authorList>
            <person name="Yoshida K."/>
            <person name="Sommer R.J."/>
        </authorList>
    </citation>
    <scope>NUCLEOTIDE SEQUENCE</scope>
    <source>
        <strain evidence="1">RS0144</strain>
    </source>
</reference>
<feature type="non-terminal residue" evidence="1">
    <location>
        <position position="1"/>
    </location>
</feature>
<sequence>DRGNREKQRNGEAEKRYLEVCAERHRCNKQDLIEEIGERDDYETSLYIVSTAVRYFSAIGAHGHGEKERNE</sequence>
<evidence type="ECO:0000313" key="1">
    <source>
        <dbReference type="EMBL" id="GMT06715.1"/>
    </source>
</evidence>